<keyword evidence="1" id="KW-0805">Transcription regulation</keyword>
<accession>A0A285CTT4</accession>
<dbReference type="PROSITE" id="PS51078">
    <property type="entry name" value="ICLR_ED"/>
    <property type="match status" value="1"/>
</dbReference>
<dbReference type="Proteomes" id="UP000219467">
    <property type="component" value="Unassembled WGS sequence"/>
</dbReference>
<evidence type="ECO:0000256" key="2">
    <source>
        <dbReference type="ARBA" id="ARBA00023125"/>
    </source>
</evidence>
<feature type="region of interest" description="Disordered" evidence="4">
    <location>
        <begin position="1"/>
        <end position="26"/>
    </location>
</feature>
<proteinExistence type="predicted"/>
<evidence type="ECO:0000256" key="1">
    <source>
        <dbReference type="ARBA" id="ARBA00023015"/>
    </source>
</evidence>
<dbReference type="InterPro" id="IPR005471">
    <property type="entry name" value="Tscrpt_reg_IclR_N"/>
</dbReference>
<name>A0A285CTT4_9RHOB</name>
<evidence type="ECO:0000313" key="7">
    <source>
        <dbReference type="EMBL" id="SNX70980.1"/>
    </source>
</evidence>
<feature type="domain" description="IclR-ED" evidence="6">
    <location>
        <begin position="90"/>
        <end position="273"/>
    </location>
</feature>
<dbReference type="InterPro" id="IPR014757">
    <property type="entry name" value="Tscrpt_reg_IclR_C"/>
</dbReference>
<keyword evidence="2" id="KW-0238">DNA-binding</keyword>
<protein>
    <submittedName>
        <fullName evidence="7">IclR family transcriptional regulator</fullName>
    </submittedName>
</protein>
<organism evidence="7 8">
    <name type="scientific">Cereibacter ovatus</name>
    <dbReference type="NCBI Taxonomy" id="439529"/>
    <lineage>
        <taxon>Bacteria</taxon>
        <taxon>Pseudomonadati</taxon>
        <taxon>Pseudomonadota</taxon>
        <taxon>Alphaproteobacteria</taxon>
        <taxon>Rhodobacterales</taxon>
        <taxon>Paracoccaceae</taxon>
        <taxon>Cereibacter</taxon>
    </lineage>
</organism>
<feature type="domain" description="HTH iclR-type" evidence="5">
    <location>
        <begin position="28"/>
        <end position="89"/>
    </location>
</feature>
<sequence length="276" mass="29232">MVQTSPATSRRARGRPRAAEDKTEQNTVQSLDRALALLKLLSASEGMTLSELATAGGEAAATVYRALVTLQAHGMIEMEEPGQVWHIGAGAFRIGSAFLRRANVAERARQPMDRLMQATGETVALGIEADGRVMHLAQIESRQAVRAYFPEGSPGPVHASALGKALLAWYPEDRVEAILAREGLEKFTSLTITSESTLMRDLVRIRDRGFAVDDQEGADGMRAVAAPIFNAFGEPVAAIAVAGPAFRVSLSDSTRFGAMVRAAADEVTAATGGVAG</sequence>
<dbReference type="SUPFAM" id="SSF55781">
    <property type="entry name" value="GAF domain-like"/>
    <property type="match status" value="1"/>
</dbReference>
<dbReference type="InterPro" id="IPR036388">
    <property type="entry name" value="WH-like_DNA-bd_sf"/>
</dbReference>
<dbReference type="SUPFAM" id="SSF46785">
    <property type="entry name" value="Winged helix' DNA-binding domain"/>
    <property type="match status" value="1"/>
</dbReference>
<evidence type="ECO:0000313" key="8">
    <source>
        <dbReference type="Proteomes" id="UP000219467"/>
    </source>
</evidence>
<dbReference type="Pfam" id="PF01614">
    <property type="entry name" value="IclR_C"/>
    <property type="match status" value="1"/>
</dbReference>
<dbReference type="InterPro" id="IPR029016">
    <property type="entry name" value="GAF-like_dom_sf"/>
</dbReference>
<dbReference type="PANTHER" id="PTHR30136">
    <property type="entry name" value="HELIX-TURN-HELIX TRANSCRIPTIONAL REGULATOR, ICLR FAMILY"/>
    <property type="match status" value="1"/>
</dbReference>
<gene>
    <name evidence="7" type="ORF">SAMN05878503_10794</name>
</gene>
<dbReference type="OrthoDB" id="9807558at2"/>
<dbReference type="Pfam" id="PF09339">
    <property type="entry name" value="HTH_IclR"/>
    <property type="match status" value="1"/>
</dbReference>
<dbReference type="EMBL" id="OAOQ01000007">
    <property type="protein sequence ID" value="SNX70980.1"/>
    <property type="molecule type" value="Genomic_DNA"/>
</dbReference>
<dbReference type="InterPro" id="IPR050707">
    <property type="entry name" value="HTH_MetabolicPath_Reg"/>
</dbReference>
<dbReference type="PROSITE" id="PS51077">
    <property type="entry name" value="HTH_ICLR"/>
    <property type="match status" value="1"/>
</dbReference>
<evidence type="ECO:0000259" key="5">
    <source>
        <dbReference type="PROSITE" id="PS51077"/>
    </source>
</evidence>
<dbReference type="GO" id="GO:0003700">
    <property type="term" value="F:DNA-binding transcription factor activity"/>
    <property type="evidence" value="ECO:0007669"/>
    <property type="project" value="TreeGrafter"/>
</dbReference>
<dbReference type="Gene3D" id="1.10.10.10">
    <property type="entry name" value="Winged helix-like DNA-binding domain superfamily/Winged helix DNA-binding domain"/>
    <property type="match status" value="1"/>
</dbReference>
<dbReference type="InterPro" id="IPR054844">
    <property type="entry name" value="TransRegBhcR"/>
</dbReference>
<keyword evidence="8" id="KW-1185">Reference proteome</keyword>
<dbReference type="InterPro" id="IPR036390">
    <property type="entry name" value="WH_DNA-bd_sf"/>
</dbReference>
<keyword evidence="3" id="KW-0804">Transcription</keyword>
<dbReference type="GO" id="GO:0003677">
    <property type="term" value="F:DNA binding"/>
    <property type="evidence" value="ECO:0007669"/>
    <property type="project" value="UniProtKB-KW"/>
</dbReference>
<evidence type="ECO:0000259" key="6">
    <source>
        <dbReference type="PROSITE" id="PS51078"/>
    </source>
</evidence>
<dbReference type="RefSeq" id="WP_097030519.1">
    <property type="nucleotide sequence ID" value="NZ_OAOQ01000007.1"/>
</dbReference>
<dbReference type="PANTHER" id="PTHR30136:SF24">
    <property type="entry name" value="HTH-TYPE TRANSCRIPTIONAL REPRESSOR ALLR"/>
    <property type="match status" value="1"/>
</dbReference>
<dbReference type="GO" id="GO:0045892">
    <property type="term" value="P:negative regulation of DNA-templated transcription"/>
    <property type="evidence" value="ECO:0007669"/>
    <property type="project" value="TreeGrafter"/>
</dbReference>
<evidence type="ECO:0000256" key="4">
    <source>
        <dbReference type="SAM" id="MobiDB-lite"/>
    </source>
</evidence>
<reference evidence="8" key="1">
    <citation type="submission" date="2017-08" db="EMBL/GenBank/DDBJ databases">
        <authorList>
            <person name="Varghese N."/>
            <person name="Submissions S."/>
        </authorList>
    </citation>
    <scope>NUCLEOTIDE SEQUENCE [LARGE SCALE GENOMIC DNA]</scope>
    <source>
        <strain evidence="8">JA234</strain>
    </source>
</reference>
<dbReference type="NCBIfam" id="NF045644">
    <property type="entry name" value="TransRegBhcR"/>
    <property type="match status" value="1"/>
</dbReference>
<dbReference type="Gene3D" id="3.30.450.40">
    <property type="match status" value="1"/>
</dbReference>
<evidence type="ECO:0000256" key="3">
    <source>
        <dbReference type="ARBA" id="ARBA00023163"/>
    </source>
</evidence>
<dbReference type="SMART" id="SM00346">
    <property type="entry name" value="HTH_ICLR"/>
    <property type="match status" value="1"/>
</dbReference>
<dbReference type="AlphaFoldDB" id="A0A285CTT4"/>